<dbReference type="GO" id="GO:0016491">
    <property type="term" value="F:oxidoreductase activity"/>
    <property type="evidence" value="ECO:0007669"/>
    <property type="project" value="UniProtKB-KW"/>
</dbReference>
<dbReference type="AlphaFoldDB" id="W1IYL3"/>
<dbReference type="SUPFAM" id="SSF55347">
    <property type="entry name" value="Glyceraldehyde-3-phosphate dehydrogenase-like, C-terminal domain"/>
    <property type="match status" value="1"/>
</dbReference>
<gene>
    <name evidence="4" type="ORF">XSR1_260008</name>
</gene>
<organism evidence="4 5">
    <name type="scientific">Xenorhabdus szentirmaii DSM 16338</name>
    <dbReference type="NCBI Taxonomy" id="1427518"/>
    <lineage>
        <taxon>Bacteria</taxon>
        <taxon>Pseudomonadati</taxon>
        <taxon>Pseudomonadota</taxon>
        <taxon>Gammaproteobacteria</taxon>
        <taxon>Enterobacterales</taxon>
        <taxon>Morganellaceae</taxon>
        <taxon>Xenorhabdus</taxon>
    </lineage>
</organism>
<protein>
    <submittedName>
        <fullName evidence="4">Oxidoreductase</fullName>
    </submittedName>
</protein>
<name>W1IYL3_9GAMM</name>
<dbReference type="GO" id="GO:0000166">
    <property type="term" value="F:nucleotide binding"/>
    <property type="evidence" value="ECO:0007669"/>
    <property type="project" value="InterPro"/>
</dbReference>
<dbReference type="PANTHER" id="PTHR43818:SF11">
    <property type="entry name" value="BCDNA.GH03377"/>
    <property type="match status" value="1"/>
</dbReference>
<dbReference type="Pfam" id="PF22725">
    <property type="entry name" value="GFO_IDH_MocA_C3"/>
    <property type="match status" value="1"/>
</dbReference>
<dbReference type="InterPro" id="IPR050463">
    <property type="entry name" value="Gfo/Idh/MocA_oxidrdct_glycsds"/>
</dbReference>
<dbReference type="RefSeq" id="WP_038237725.1">
    <property type="nucleotide sequence ID" value="NZ_CAWLWS010000084.1"/>
</dbReference>
<sequence>MKDIRIGLIGTGYIGRAHAIAYAQAPAVFPLKGRLICDMIADISAERACEQAKMLGFRRSTGNWHELVSDPDIDVVDICTPNFLHKEMALEAIRHGKHVYCEKPLALNSVEAKQMVEAAARAGVKTLIGFNYMKNPTAQLAKEIIANGEIGDVVHFYGTHNEDYMADPLSPIHWHCFKEQAGLGALGDLAAHIINMAQYLVGDIVTVCGDMETVVKVRPEKMGSSLLVPVENEDQAHAMMRFNTGAMGIIETSRVACGRKMGLSYVVTGTKGTLSFTQERMAELQLYRHDDPVNRQGFKTILVGPEHPDYIYFCQSAGHGIGFNDQKTVEVRDLINGIAQGQDIWPDFTEGWKVSRILDAILCSYQEKRWVHVTDIN</sequence>
<proteinExistence type="predicted"/>
<keyword evidence="1" id="KW-0560">Oxidoreductase</keyword>
<dbReference type="InterPro" id="IPR055170">
    <property type="entry name" value="GFO_IDH_MocA-like_dom"/>
</dbReference>
<dbReference type="Pfam" id="PF01408">
    <property type="entry name" value="GFO_IDH_MocA"/>
    <property type="match status" value="1"/>
</dbReference>
<dbReference type="Proteomes" id="UP000019202">
    <property type="component" value="Unassembled WGS sequence"/>
</dbReference>
<accession>W1IYL3</accession>
<evidence type="ECO:0000259" key="3">
    <source>
        <dbReference type="Pfam" id="PF22725"/>
    </source>
</evidence>
<feature type="domain" description="GFO/IDH/MocA-like oxidoreductase" evidence="3">
    <location>
        <begin position="139"/>
        <end position="274"/>
    </location>
</feature>
<evidence type="ECO:0000313" key="4">
    <source>
        <dbReference type="EMBL" id="CDL82898.1"/>
    </source>
</evidence>
<dbReference type="Gene3D" id="3.30.360.10">
    <property type="entry name" value="Dihydrodipicolinate Reductase, domain 2"/>
    <property type="match status" value="1"/>
</dbReference>
<feature type="domain" description="Gfo/Idh/MocA-like oxidoreductase N-terminal" evidence="2">
    <location>
        <begin position="4"/>
        <end position="129"/>
    </location>
</feature>
<dbReference type="InterPro" id="IPR036291">
    <property type="entry name" value="NAD(P)-bd_dom_sf"/>
</dbReference>
<dbReference type="PANTHER" id="PTHR43818">
    <property type="entry name" value="BCDNA.GH03377"/>
    <property type="match status" value="1"/>
</dbReference>
<dbReference type="Gene3D" id="3.40.50.720">
    <property type="entry name" value="NAD(P)-binding Rossmann-like Domain"/>
    <property type="match status" value="1"/>
</dbReference>
<reference evidence="4" key="1">
    <citation type="submission" date="2013-11" db="EMBL/GenBank/DDBJ databases">
        <title>Draft genome sequence and annotation of the entomopathogenic bacteria, Xenorhabdus cabanillasi strain JM26 and Xenorhabdus szentirmai strain DSM 16338.</title>
        <authorList>
            <person name="Gualtieri M."/>
            <person name="Ogier J.C."/>
            <person name="Pages S."/>
            <person name="Givaudan A."/>
            <person name="Gaudriault S."/>
        </authorList>
    </citation>
    <scope>NUCLEOTIDE SEQUENCE [LARGE SCALE GENOMIC DNA]</scope>
    <source>
        <strain evidence="4">DSM 16338</strain>
    </source>
</reference>
<dbReference type="EMBL" id="CBXF010000084">
    <property type="protein sequence ID" value="CDL82898.1"/>
    <property type="molecule type" value="Genomic_DNA"/>
</dbReference>
<evidence type="ECO:0000259" key="2">
    <source>
        <dbReference type="Pfam" id="PF01408"/>
    </source>
</evidence>
<dbReference type="InterPro" id="IPR000683">
    <property type="entry name" value="Gfo/Idh/MocA-like_OxRdtase_N"/>
</dbReference>
<keyword evidence="5" id="KW-1185">Reference proteome</keyword>
<evidence type="ECO:0000256" key="1">
    <source>
        <dbReference type="ARBA" id="ARBA00023002"/>
    </source>
</evidence>
<evidence type="ECO:0000313" key="5">
    <source>
        <dbReference type="Proteomes" id="UP000019202"/>
    </source>
</evidence>
<dbReference type="SUPFAM" id="SSF51735">
    <property type="entry name" value="NAD(P)-binding Rossmann-fold domains"/>
    <property type="match status" value="1"/>
</dbReference>
<dbReference type="OrthoDB" id="9801953at2"/>
<dbReference type="STRING" id="1427518.XSR1_260008"/>
<comment type="caution">
    <text evidence="4">The sequence shown here is derived from an EMBL/GenBank/DDBJ whole genome shotgun (WGS) entry which is preliminary data.</text>
</comment>